<evidence type="ECO:0000259" key="1">
    <source>
        <dbReference type="Pfam" id="PF12804"/>
    </source>
</evidence>
<dbReference type="GO" id="GO:0016779">
    <property type="term" value="F:nucleotidyltransferase activity"/>
    <property type="evidence" value="ECO:0007669"/>
    <property type="project" value="UniProtKB-ARBA"/>
</dbReference>
<dbReference type="OrthoDB" id="9788272at2"/>
<protein>
    <recommendedName>
        <fullName evidence="1">MobA-like NTP transferase domain-containing protein</fullName>
    </recommendedName>
</protein>
<evidence type="ECO:0000313" key="2">
    <source>
        <dbReference type="EMBL" id="RXI79208.1"/>
    </source>
</evidence>
<evidence type="ECO:0000313" key="3">
    <source>
        <dbReference type="Proteomes" id="UP000290602"/>
    </source>
</evidence>
<proteinExistence type="predicted"/>
<dbReference type="Gene3D" id="3.90.550.10">
    <property type="entry name" value="Spore Coat Polysaccharide Biosynthesis Protein SpsA, Chain A"/>
    <property type="match status" value="1"/>
</dbReference>
<dbReference type="RefSeq" id="WP_129031774.1">
    <property type="nucleotide sequence ID" value="NZ_CP059603.1"/>
</dbReference>
<gene>
    <name evidence="2" type="ORF">DXH47_03985</name>
</gene>
<dbReference type="SUPFAM" id="SSF53448">
    <property type="entry name" value="Nucleotide-diphospho-sugar transferases"/>
    <property type="match status" value="1"/>
</dbReference>
<dbReference type="EMBL" id="QXIL01000005">
    <property type="protein sequence ID" value="RXI79208.1"/>
    <property type="molecule type" value="Genomic_DNA"/>
</dbReference>
<keyword evidence="3" id="KW-1185">Reference proteome</keyword>
<dbReference type="InterPro" id="IPR025877">
    <property type="entry name" value="MobA-like_NTP_Trfase"/>
</dbReference>
<dbReference type="Proteomes" id="UP000290602">
    <property type="component" value="Unassembled WGS sequence"/>
</dbReference>
<dbReference type="Pfam" id="PF12804">
    <property type="entry name" value="NTP_transf_3"/>
    <property type="match status" value="1"/>
</dbReference>
<accession>A0A4Q0VIF5</accession>
<reference evidence="2 3" key="1">
    <citation type="submission" date="2018-08" db="EMBL/GenBank/DDBJ databases">
        <title>Lactobacillus suantsai sp. nov., isolated from traditional fermented suan-tsai in Taiwan.</title>
        <authorList>
            <person name="Huang C.-H."/>
        </authorList>
    </citation>
    <scope>NUCLEOTIDE SEQUENCE [LARGE SCALE GENOMIC DNA]</scope>
    <source>
        <strain evidence="2 3">BCRC 12945</strain>
    </source>
</reference>
<comment type="caution">
    <text evidence="2">The sequence shown here is derived from an EMBL/GenBank/DDBJ whole genome shotgun (WGS) entry which is preliminary data.</text>
</comment>
<feature type="domain" description="MobA-like NTP transferase" evidence="1">
    <location>
        <begin position="4"/>
        <end position="126"/>
    </location>
</feature>
<organism evidence="2 3">
    <name type="scientific">Levilactobacillus suantsaii</name>
    <dbReference type="NCBI Taxonomy" id="2292255"/>
    <lineage>
        <taxon>Bacteria</taxon>
        <taxon>Bacillati</taxon>
        <taxon>Bacillota</taxon>
        <taxon>Bacilli</taxon>
        <taxon>Lactobacillales</taxon>
        <taxon>Lactobacillaceae</taxon>
        <taxon>Levilactobacillus</taxon>
    </lineage>
</organism>
<sequence>MQLVITMAGRGSRFKRVGYTQPKHEIEVRGKTLFEWAMRSLQDFIHEKFFFVVRQGQYDPDRLKELIAAAGIQNYQLVEIDALTSGQAATVMAALTVVNPLESVAIYNIDTYVEPGQILRSDLTNCTGHLTTFSAPGDHWSFVKLNDQGQVVDVVEKKHISSLASVGFYYFDRFLDFANLYHHHAAQVREDYGETFVASFYHYLIQDHPGTVTTKEIPAKTVHVLGTPEELAVFRDAKKPSTTD</sequence>
<dbReference type="InterPro" id="IPR016873">
    <property type="entry name" value="Caps_polysacc_synth_BcbE_prd"/>
</dbReference>
<dbReference type="PIRSF" id="PIRSF028162">
    <property type="entry name" value="BcbE_prd"/>
    <property type="match status" value="1"/>
</dbReference>
<dbReference type="AlphaFoldDB" id="A0A4Q0VIF5"/>
<name>A0A4Q0VIF5_9LACO</name>
<dbReference type="InterPro" id="IPR029044">
    <property type="entry name" value="Nucleotide-diphossugar_trans"/>
</dbReference>
<dbReference type="CDD" id="cd04183">
    <property type="entry name" value="GT2_BcE_like"/>
    <property type="match status" value="1"/>
</dbReference>